<name>A0A9W7CFQ5_9STRA</name>
<dbReference type="Proteomes" id="UP001165122">
    <property type="component" value="Unassembled WGS sequence"/>
</dbReference>
<accession>A0A9W7CFQ5</accession>
<dbReference type="EMBL" id="BRXW01000112">
    <property type="protein sequence ID" value="GMI07452.1"/>
    <property type="molecule type" value="Genomic_DNA"/>
</dbReference>
<organism evidence="4 5">
    <name type="scientific">Triparma laevis f. longispina</name>
    <dbReference type="NCBI Taxonomy" id="1714387"/>
    <lineage>
        <taxon>Eukaryota</taxon>
        <taxon>Sar</taxon>
        <taxon>Stramenopiles</taxon>
        <taxon>Ochrophyta</taxon>
        <taxon>Bolidophyceae</taxon>
        <taxon>Parmales</taxon>
        <taxon>Triparmaceae</taxon>
        <taxon>Triparma</taxon>
    </lineage>
</organism>
<dbReference type="GO" id="GO:0005634">
    <property type="term" value="C:nucleus"/>
    <property type="evidence" value="ECO:0007669"/>
    <property type="project" value="UniProtKB-UniRule"/>
</dbReference>
<dbReference type="Pfam" id="PF00505">
    <property type="entry name" value="HMG_box"/>
    <property type="match status" value="1"/>
</dbReference>
<dbReference type="PROSITE" id="PS50118">
    <property type="entry name" value="HMG_BOX_2"/>
    <property type="match status" value="1"/>
</dbReference>
<evidence type="ECO:0000313" key="5">
    <source>
        <dbReference type="Proteomes" id="UP001165122"/>
    </source>
</evidence>
<evidence type="ECO:0000259" key="3">
    <source>
        <dbReference type="PROSITE" id="PS50118"/>
    </source>
</evidence>
<feature type="domain" description="HMG box" evidence="3">
    <location>
        <begin position="15"/>
        <end position="83"/>
    </location>
</feature>
<dbReference type="InterPro" id="IPR036910">
    <property type="entry name" value="HMG_box_dom_sf"/>
</dbReference>
<proteinExistence type="predicted"/>
<dbReference type="SUPFAM" id="SSF47095">
    <property type="entry name" value="HMG-box"/>
    <property type="match status" value="1"/>
</dbReference>
<evidence type="ECO:0000313" key="4">
    <source>
        <dbReference type="EMBL" id="GMI07452.1"/>
    </source>
</evidence>
<sequence length="124" mass="14035">MANQWTVKGGKPSKPKAPGSAYVIFRATLLAEIQVHTPSATTLTIIAEAKSKWTAMKPTEKERYEVLSQEAREKYEESMIEWENLTEFRRFKSSPGEESETLKNLKGVSVEKKTSAMRRPQTVS</sequence>
<dbReference type="GO" id="GO:0003677">
    <property type="term" value="F:DNA binding"/>
    <property type="evidence" value="ECO:0007669"/>
    <property type="project" value="UniProtKB-UniRule"/>
</dbReference>
<dbReference type="AlphaFoldDB" id="A0A9W7CFQ5"/>
<evidence type="ECO:0000256" key="2">
    <source>
        <dbReference type="SAM" id="MobiDB-lite"/>
    </source>
</evidence>
<keyword evidence="1" id="KW-0238">DNA-binding</keyword>
<feature type="region of interest" description="Disordered" evidence="2">
    <location>
        <begin position="92"/>
        <end position="124"/>
    </location>
</feature>
<evidence type="ECO:0000256" key="1">
    <source>
        <dbReference type="PROSITE-ProRule" id="PRU00267"/>
    </source>
</evidence>
<dbReference type="Gene3D" id="1.10.30.10">
    <property type="entry name" value="High mobility group box domain"/>
    <property type="match status" value="1"/>
</dbReference>
<keyword evidence="5" id="KW-1185">Reference proteome</keyword>
<dbReference type="SMART" id="SM00398">
    <property type="entry name" value="HMG"/>
    <property type="match status" value="1"/>
</dbReference>
<comment type="caution">
    <text evidence="4">The sequence shown here is derived from an EMBL/GenBank/DDBJ whole genome shotgun (WGS) entry which is preliminary data.</text>
</comment>
<keyword evidence="1" id="KW-0539">Nucleus</keyword>
<reference evidence="5" key="1">
    <citation type="journal article" date="2023" name="Commun. Biol.">
        <title>Genome analysis of Parmales, the sister group of diatoms, reveals the evolutionary specialization of diatoms from phago-mixotrophs to photoautotrophs.</title>
        <authorList>
            <person name="Ban H."/>
            <person name="Sato S."/>
            <person name="Yoshikawa S."/>
            <person name="Yamada K."/>
            <person name="Nakamura Y."/>
            <person name="Ichinomiya M."/>
            <person name="Sato N."/>
            <person name="Blanc-Mathieu R."/>
            <person name="Endo H."/>
            <person name="Kuwata A."/>
            <person name="Ogata H."/>
        </authorList>
    </citation>
    <scope>NUCLEOTIDE SEQUENCE [LARGE SCALE GENOMIC DNA]</scope>
    <source>
        <strain evidence="5">NIES 3700</strain>
    </source>
</reference>
<feature type="DNA-binding region" description="HMG box" evidence="1">
    <location>
        <begin position="15"/>
        <end position="83"/>
    </location>
</feature>
<protein>
    <recommendedName>
        <fullName evidence="3">HMG box domain-containing protein</fullName>
    </recommendedName>
</protein>
<dbReference type="CDD" id="cd00084">
    <property type="entry name" value="HMG-box_SF"/>
    <property type="match status" value="1"/>
</dbReference>
<gene>
    <name evidence="4" type="ORF">TrLO_g7601</name>
</gene>
<dbReference type="InterPro" id="IPR009071">
    <property type="entry name" value="HMG_box_dom"/>
</dbReference>